<dbReference type="eggNOG" id="ENOG5030NFM">
    <property type="taxonomic scope" value="Bacteria"/>
</dbReference>
<dbReference type="EMBL" id="CP002418">
    <property type="protein sequence ID" value="ADU43369.1"/>
    <property type="molecule type" value="Genomic_DNA"/>
</dbReference>
<evidence type="ECO:0008006" key="3">
    <source>
        <dbReference type="Google" id="ProtNLM"/>
    </source>
</evidence>
<dbReference type="OrthoDB" id="8138123at2"/>
<gene>
    <name evidence="1" type="ordered locus">Rpdx1_1752</name>
</gene>
<dbReference type="Proteomes" id="UP000001402">
    <property type="component" value="Chromosome"/>
</dbReference>
<reference evidence="1" key="1">
    <citation type="submission" date="2010-12" db="EMBL/GenBank/DDBJ databases">
        <title>Complete sequence of Rhodopseudomonas palustris DX-1.</title>
        <authorList>
            <consortium name="US DOE Joint Genome Institute"/>
            <person name="Lucas S."/>
            <person name="Copeland A."/>
            <person name="Lapidus A."/>
            <person name="Cheng J.-F."/>
            <person name="Goodwin L."/>
            <person name="Pitluck S."/>
            <person name="Misra M."/>
            <person name="Chertkov O."/>
            <person name="Detter J.C."/>
            <person name="Han C."/>
            <person name="Tapia R."/>
            <person name="Land M."/>
            <person name="Hauser L."/>
            <person name="Kyrpides N."/>
            <person name="Ivanova N."/>
            <person name="Ovchinnikova G."/>
            <person name="Logan B."/>
            <person name="Oda Y."/>
            <person name="Harwood C."/>
            <person name="Woyke T."/>
        </authorList>
    </citation>
    <scope>NUCLEOTIDE SEQUENCE [LARGE SCALE GENOMIC DNA]</scope>
    <source>
        <strain evidence="1">DX-1</strain>
    </source>
</reference>
<evidence type="ECO:0000313" key="1">
    <source>
        <dbReference type="EMBL" id="ADU43369.1"/>
    </source>
</evidence>
<organism evidence="1 2">
    <name type="scientific">Rhodopseudomonas palustris (strain DX-1)</name>
    <dbReference type="NCBI Taxonomy" id="652103"/>
    <lineage>
        <taxon>Bacteria</taxon>
        <taxon>Pseudomonadati</taxon>
        <taxon>Pseudomonadota</taxon>
        <taxon>Alphaproteobacteria</taxon>
        <taxon>Hyphomicrobiales</taxon>
        <taxon>Nitrobacteraceae</taxon>
        <taxon>Rhodopseudomonas</taxon>
    </lineage>
</organism>
<evidence type="ECO:0000313" key="2">
    <source>
        <dbReference type="Proteomes" id="UP000001402"/>
    </source>
</evidence>
<accession>E6VKY0</accession>
<protein>
    <recommendedName>
        <fullName evidence="3">Lipoprotein</fullName>
    </recommendedName>
</protein>
<dbReference type="AlphaFoldDB" id="E6VKY0"/>
<dbReference type="HOGENOM" id="CLU_116592_0_0_5"/>
<sequence length="180" mass="19220">MRVASCVIAVVLAGCVSNGSIKSGSWRIDQQPDLITGMPVAGAFTLTTRASNSTDPLMAAPATLQLTCFENRPIAKVNFGFKIGSDRNTSLGYRFDDKPGRDSVESRVLLGLRVIVIEDAAPLQQFIADLHGSNQLVVRIRSLNAGTSTAVFKVDGSDAAIEAAYKDCPLPPARDPRRTT</sequence>
<name>E6VKY0_RHOPX</name>
<dbReference type="BioCyc" id="RPAL652103:RPDX1_RS08600-MONOMER"/>
<dbReference type="PROSITE" id="PS51257">
    <property type="entry name" value="PROKAR_LIPOPROTEIN"/>
    <property type="match status" value="1"/>
</dbReference>
<proteinExistence type="predicted"/>
<dbReference type="KEGG" id="rpx:Rpdx1_1752"/>